<sequence>MKIVMTIALMTAVPFLTGCGSTSADACDAAAAASATWEKELGSAQGAEAVKGVNAAYEAVLTQQAGKADGAVRSAMNDMAAALDAANAAIDAGDEAGIDAAQKGTDARTTALNSACRAG</sequence>
<comment type="caution">
    <text evidence="2">The sequence shown here is derived from an EMBL/GenBank/DDBJ whole genome shotgun (WGS) entry which is preliminary data.</text>
</comment>
<feature type="chain" id="PRO_5046908982" description="Lipoprotein" evidence="1">
    <location>
        <begin position="27"/>
        <end position="119"/>
    </location>
</feature>
<dbReference type="PROSITE" id="PS51257">
    <property type="entry name" value="PROKAR_LIPOPROTEIN"/>
    <property type="match status" value="1"/>
</dbReference>
<evidence type="ECO:0008006" key="4">
    <source>
        <dbReference type="Google" id="ProtNLM"/>
    </source>
</evidence>
<dbReference type="EMBL" id="JBHMEI010000048">
    <property type="protein sequence ID" value="MFB9207246.1"/>
    <property type="molecule type" value="Genomic_DNA"/>
</dbReference>
<name>A0ABV5IRP3_9ACTN</name>
<keyword evidence="3" id="KW-1185">Reference proteome</keyword>
<evidence type="ECO:0000256" key="1">
    <source>
        <dbReference type="SAM" id="SignalP"/>
    </source>
</evidence>
<gene>
    <name evidence="2" type="ORF">ACFFV7_39080</name>
</gene>
<protein>
    <recommendedName>
        <fullName evidence="4">Lipoprotein</fullName>
    </recommendedName>
</protein>
<accession>A0ABV5IRP3</accession>
<evidence type="ECO:0000313" key="3">
    <source>
        <dbReference type="Proteomes" id="UP001589647"/>
    </source>
</evidence>
<reference evidence="2 3" key="1">
    <citation type="submission" date="2024-09" db="EMBL/GenBank/DDBJ databases">
        <authorList>
            <person name="Sun Q."/>
            <person name="Mori K."/>
        </authorList>
    </citation>
    <scope>NUCLEOTIDE SEQUENCE [LARGE SCALE GENOMIC DNA]</scope>
    <source>
        <strain evidence="2 3">CCM 3426</strain>
    </source>
</reference>
<feature type="signal peptide" evidence="1">
    <location>
        <begin position="1"/>
        <end position="26"/>
    </location>
</feature>
<proteinExistence type="predicted"/>
<evidence type="ECO:0000313" key="2">
    <source>
        <dbReference type="EMBL" id="MFB9207246.1"/>
    </source>
</evidence>
<organism evidence="2 3">
    <name type="scientific">Nonomuraea spiralis</name>
    <dbReference type="NCBI Taxonomy" id="46182"/>
    <lineage>
        <taxon>Bacteria</taxon>
        <taxon>Bacillati</taxon>
        <taxon>Actinomycetota</taxon>
        <taxon>Actinomycetes</taxon>
        <taxon>Streptosporangiales</taxon>
        <taxon>Streptosporangiaceae</taxon>
        <taxon>Nonomuraea</taxon>
    </lineage>
</organism>
<dbReference type="Proteomes" id="UP001589647">
    <property type="component" value="Unassembled WGS sequence"/>
</dbReference>
<dbReference type="RefSeq" id="WP_189653861.1">
    <property type="nucleotide sequence ID" value="NZ_BMRC01000050.1"/>
</dbReference>
<keyword evidence="1" id="KW-0732">Signal</keyword>